<dbReference type="PANTHER" id="PTHR43433">
    <property type="entry name" value="HYDROLASE, ALPHA/BETA FOLD FAMILY PROTEIN"/>
    <property type="match status" value="1"/>
</dbReference>
<feature type="domain" description="AB hydrolase-1" evidence="1">
    <location>
        <begin position="20"/>
        <end position="128"/>
    </location>
</feature>
<proteinExistence type="predicted"/>
<name>A0A1Y2M7Q7_EPING</name>
<protein>
    <recommendedName>
        <fullName evidence="1">AB hydrolase-1 domain-containing protein</fullName>
    </recommendedName>
</protein>
<organism evidence="2 3">
    <name type="scientific">Epicoccum nigrum</name>
    <name type="common">Soil fungus</name>
    <name type="synonym">Epicoccum purpurascens</name>
    <dbReference type="NCBI Taxonomy" id="105696"/>
    <lineage>
        <taxon>Eukaryota</taxon>
        <taxon>Fungi</taxon>
        <taxon>Dikarya</taxon>
        <taxon>Ascomycota</taxon>
        <taxon>Pezizomycotina</taxon>
        <taxon>Dothideomycetes</taxon>
        <taxon>Pleosporomycetidae</taxon>
        <taxon>Pleosporales</taxon>
        <taxon>Pleosporineae</taxon>
        <taxon>Didymellaceae</taxon>
        <taxon>Epicoccum</taxon>
    </lineage>
</organism>
<evidence type="ECO:0000313" key="2">
    <source>
        <dbReference type="EMBL" id="OSS52071.1"/>
    </source>
</evidence>
<dbReference type="InParanoid" id="A0A1Y2M7Q7"/>
<dbReference type="SUPFAM" id="SSF53474">
    <property type="entry name" value="alpha/beta-Hydrolases"/>
    <property type="match status" value="1"/>
</dbReference>
<evidence type="ECO:0000313" key="3">
    <source>
        <dbReference type="Proteomes" id="UP000193240"/>
    </source>
</evidence>
<evidence type="ECO:0000259" key="1">
    <source>
        <dbReference type="Pfam" id="PF00561"/>
    </source>
</evidence>
<dbReference type="Pfam" id="PF00561">
    <property type="entry name" value="Abhydrolase_1"/>
    <property type="match status" value="1"/>
</dbReference>
<dbReference type="InterPro" id="IPR050471">
    <property type="entry name" value="AB_hydrolase"/>
</dbReference>
<dbReference type="GO" id="GO:0004806">
    <property type="term" value="F:triacylglycerol lipase activity"/>
    <property type="evidence" value="ECO:0007669"/>
    <property type="project" value="TreeGrafter"/>
</dbReference>
<dbReference type="InterPro" id="IPR029058">
    <property type="entry name" value="AB_hydrolase_fold"/>
</dbReference>
<dbReference type="PANTHER" id="PTHR43433:SF5">
    <property type="entry name" value="AB HYDROLASE-1 DOMAIN-CONTAINING PROTEIN"/>
    <property type="match status" value="1"/>
</dbReference>
<reference evidence="2 3" key="1">
    <citation type="journal article" date="2017" name="Genome Announc.">
        <title>Genome sequence of the saprophytic ascomycete Epicoccum nigrum ICMP 19927 strain isolated from New Zealand.</title>
        <authorList>
            <person name="Fokin M."/>
            <person name="Fleetwood D."/>
            <person name="Weir B.S."/>
            <person name="Villas-Boas S.G."/>
        </authorList>
    </citation>
    <scope>NUCLEOTIDE SEQUENCE [LARGE SCALE GENOMIC DNA]</scope>
    <source>
        <strain evidence="2 3">ICMP 19927</strain>
    </source>
</reference>
<dbReference type="InterPro" id="IPR000073">
    <property type="entry name" value="AB_hydrolase_1"/>
</dbReference>
<keyword evidence="3" id="KW-1185">Reference proteome</keyword>
<dbReference type="Proteomes" id="UP000193240">
    <property type="component" value="Unassembled WGS sequence"/>
</dbReference>
<dbReference type="Gene3D" id="3.40.50.1820">
    <property type="entry name" value="alpha/beta hydrolase"/>
    <property type="match status" value="1"/>
</dbReference>
<dbReference type="STRING" id="105696.A0A1Y2M7Q7"/>
<dbReference type="OMA" id="RANSMYW"/>
<dbReference type="GO" id="GO:0046503">
    <property type="term" value="P:glycerolipid catabolic process"/>
    <property type="evidence" value="ECO:0007669"/>
    <property type="project" value="TreeGrafter"/>
</dbReference>
<sequence>MPFLELPNARLHYDTFGSGPLLLCIPGADGRGAVFHKVAEHISRSFTVVCYDRRGFSRSQHVGAQDFKDRLSVDAEDASALIAHLSTEPVVVFGTSSGAIVATQLLIRHPGQVRTLVAHEPPAFSLLPEQHRAKAAGLIDHIYTLYREQGVQAAMEVFSGGLSAGEDGAMMRFCMDPTRGDEIRANSMYWFEFELRQYTSAVLDLHRIKSEKAKYIPVAGSTSGDGPGVQPITLLAGILEKAVYRLPGGHVSYMHEPETFAEALAALLTSDL</sequence>
<dbReference type="AlphaFoldDB" id="A0A1Y2M7Q7"/>
<dbReference type="EMBL" id="KZ107840">
    <property type="protein sequence ID" value="OSS52071.1"/>
    <property type="molecule type" value="Genomic_DNA"/>
</dbReference>
<accession>A0A1Y2M7Q7</accession>
<gene>
    <name evidence="2" type="ORF">B5807_03719</name>
</gene>